<dbReference type="Pfam" id="PF14474">
    <property type="entry name" value="RTC4"/>
    <property type="match status" value="1"/>
</dbReference>
<sequence>MPMLGFNSEPGLCLKDIQINCQSTPPRELETAKWPAPFPISKVSLRDVKRVRVDLIEELSGADDSEEEMSMDTKKKLLLLPQAETKGWPTSINWEDVKAWADNINSREINAFWLAVLKDKSNSSVAGQIVTFQNYQPGYGQGSLIIYQVLGDKFEAWDFTSKVLILEVALHLIMEDFQCGRDQAEEICIKSSAYGAAMLIAND</sequence>
<keyword evidence="3" id="KW-1185">Reference proteome</keyword>
<dbReference type="SMART" id="SM01312">
    <property type="entry name" value="RTC4"/>
    <property type="match status" value="1"/>
</dbReference>
<reference evidence="2" key="1">
    <citation type="submission" date="2023-03" db="EMBL/GenBank/DDBJ databases">
        <title>Massive genome expansion in bonnet fungi (Mycena s.s.) driven by repeated elements and novel gene families across ecological guilds.</title>
        <authorList>
            <consortium name="Lawrence Berkeley National Laboratory"/>
            <person name="Harder C.B."/>
            <person name="Miyauchi S."/>
            <person name="Viragh M."/>
            <person name="Kuo A."/>
            <person name="Thoen E."/>
            <person name="Andreopoulos B."/>
            <person name="Lu D."/>
            <person name="Skrede I."/>
            <person name="Drula E."/>
            <person name="Henrissat B."/>
            <person name="Morin E."/>
            <person name="Kohler A."/>
            <person name="Barry K."/>
            <person name="LaButti K."/>
            <person name="Morin E."/>
            <person name="Salamov A."/>
            <person name="Lipzen A."/>
            <person name="Mereny Z."/>
            <person name="Hegedus B."/>
            <person name="Baldrian P."/>
            <person name="Stursova M."/>
            <person name="Weitz H."/>
            <person name="Taylor A."/>
            <person name="Grigoriev I.V."/>
            <person name="Nagy L.G."/>
            <person name="Martin F."/>
            <person name="Kauserud H."/>
        </authorList>
    </citation>
    <scope>NUCLEOTIDE SEQUENCE</scope>
    <source>
        <strain evidence="2">CBHHK002</strain>
    </source>
</reference>
<organism evidence="2 3">
    <name type="scientific">Mycena albidolilacea</name>
    <dbReference type="NCBI Taxonomy" id="1033008"/>
    <lineage>
        <taxon>Eukaryota</taxon>
        <taxon>Fungi</taxon>
        <taxon>Dikarya</taxon>
        <taxon>Basidiomycota</taxon>
        <taxon>Agaricomycotina</taxon>
        <taxon>Agaricomycetes</taxon>
        <taxon>Agaricomycetidae</taxon>
        <taxon>Agaricales</taxon>
        <taxon>Marasmiineae</taxon>
        <taxon>Mycenaceae</taxon>
        <taxon>Mycena</taxon>
    </lineage>
</organism>
<proteinExistence type="predicted"/>
<evidence type="ECO:0000313" key="2">
    <source>
        <dbReference type="EMBL" id="KAJ7356533.1"/>
    </source>
</evidence>
<dbReference type="Proteomes" id="UP001218218">
    <property type="component" value="Unassembled WGS sequence"/>
</dbReference>
<dbReference type="EMBL" id="JARIHO010000008">
    <property type="protein sequence ID" value="KAJ7356533.1"/>
    <property type="molecule type" value="Genomic_DNA"/>
</dbReference>
<protein>
    <recommendedName>
        <fullName evidence="1">Restriction of telomere capping protein 4 C-terminal domain-containing protein</fullName>
    </recommendedName>
</protein>
<feature type="domain" description="Restriction of telomere capping protein 4 C-terminal" evidence="1">
    <location>
        <begin position="104"/>
        <end position="201"/>
    </location>
</feature>
<comment type="caution">
    <text evidence="2">The sequence shown here is derived from an EMBL/GenBank/DDBJ whole genome shotgun (WGS) entry which is preliminary data.</text>
</comment>
<accession>A0AAD7AEB7</accession>
<evidence type="ECO:0000313" key="3">
    <source>
        <dbReference type="Proteomes" id="UP001218218"/>
    </source>
</evidence>
<dbReference type="AlphaFoldDB" id="A0AAD7AEB7"/>
<dbReference type="InterPro" id="IPR028094">
    <property type="entry name" value="RTC4_C"/>
</dbReference>
<evidence type="ECO:0000259" key="1">
    <source>
        <dbReference type="SMART" id="SM01312"/>
    </source>
</evidence>
<name>A0AAD7AEB7_9AGAR</name>
<gene>
    <name evidence="2" type="ORF">DFH08DRAFT_802568</name>
</gene>